<evidence type="ECO:0000256" key="1">
    <source>
        <dbReference type="ARBA" id="ARBA00004651"/>
    </source>
</evidence>
<comment type="caution">
    <text evidence="20">The sequence shown here is derived from an EMBL/GenBank/DDBJ whole genome shotgun (WGS) entry which is preliminary data.</text>
</comment>
<sequence length="128" mass="14373">MVQSINKRVEQHGNAFKNAINGFKWAIRSQANYQMHLIISIIVMLASYILNISYFEWLLVIFAITIGLVVEAINTAIEATTDAITKEWKKEIKIAKDVSAAAMLTYVVGVSILALLIFVPKIINLMVY</sequence>
<keyword evidence="13" id="KW-0594">Phospholipid biosynthesis</keyword>
<dbReference type="PANTHER" id="PTHR34299:SF1">
    <property type="entry name" value="DIACYLGLYCEROL KINASE"/>
    <property type="match status" value="1"/>
</dbReference>
<evidence type="ECO:0000256" key="6">
    <source>
        <dbReference type="ARBA" id="ARBA00022692"/>
    </source>
</evidence>
<accession>A0A1F7GZ76</accession>
<dbReference type="Proteomes" id="UP000177159">
    <property type="component" value="Unassembled WGS sequence"/>
</dbReference>
<evidence type="ECO:0000256" key="14">
    <source>
        <dbReference type="ARBA" id="ARBA00023264"/>
    </source>
</evidence>
<evidence type="ECO:0000256" key="12">
    <source>
        <dbReference type="ARBA" id="ARBA00023136"/>
    </source>
</evidence>
<feature type="binding site" evidence="16">
    <location>
        <position position="71"/>
    </location>
    <ligand>
        <name>substrate</name>
    </ligand>
</feature>
<dbReference type="CDD" id="cd14265">
    <property type="entry name" value="UDPK_IM_like"/>
    <property type="match status" value="1"/>
</dbReference>
<evidence type="ECO:0000313" key="20">
    <source>
        <dbReference type="EMBL" id="OGK24427.1"/>
    </source>
</evidence>
<keyword evidence="3" id="KW-1003">Cell membrane</keyword>
<evidence type="ECO:0000256" key="10">
    <source>
        <dbReference type="ARBA" id="ARBA00022989"/>
    </source>
</evidence>
<keyword evidence="4" id="KW-0444">Lipid biosynthesis</keyword>
<dbReference type="GO" id="GO:0016301">
    <property type="term" value="F:kinase activity"/>
    <property type="evidence" value="ECO:0007669"/>
    <property type="project" value="UniProtKB-KW"/>
</dbReference>
<dbReference type="GO" id="GO:0046872">
    <property type="term" value="F:metal ion binding"/>
    <property type="evidence" value="ECO:0007669"/>
    <property type="project" value="UniProtKB-KW"/>
</dbReference>
<feature type="transmembrane region" description="Helical" evidence="19">
    <location>
        <begin position="98"/>
        <end position="119"/>
    </location>
</feature>
<keyword evidence="11" id="KW-0443">Lipid metabolism</keyword>
<feature type="active site" description="Proton acceptor" evidence="15">
    <location>
        <position position="71"/>
    </location>
</feature>
<keyword evidence="6 19" id="KW-0812">Transmembrane</keyword>
<feature type="binding site" evidence="17">
    <location>
        <position position="78"/>
    </location>
    <ligand>
        <name>ATP</name>
        <dbReference type="ChEBI" id="CHEBI:30616"/>
    </ligand>
</feature>
<dbReference type="Gene3D" id="1.10.287.3610">
    <property type="match status" value="1"/>
</dbReference>
<comment type="similarity">
    <text evidence="2">Belongs to the bacterial diacylglycerol kinase family.</text>
</comment>
<keyword evidence="7 17" id="KW-0547">Nucleotide-binding</keyword>
<evidence type="ECO:0000256" key="9">
    <source>
        <dbReference type="ARBA" id="ARBA00022840"/>
    </source>
</evidence>
<evidence type="ECO:0000256" key="7">
    <source>
        <dbReference type="ARBA" id="ARBA00022741"/>
    </source>
</evidence>
<keyword evidence="18" id="KW-0479">Metal-binding</keyword>
<evidence type="ECO:0000256" key="13">
    <source>
        <dbReference type="ARBA" id="ARBA00023209"/>
    </source>
</evidence>
<feature type="binding site" evidence="17">
    <location>
        <begin position="96"/>
        <end position="97"/>
    </location>
    <ligand>
        <name>ATP</name>
        <dbReference type="ChEBI" id="CHEBI:30616"/>
    </ligand>
</feature>
<dbReference type="EMBL" id="MFZM01000007">
    <property type="protein sequence ID" value="OGK24427.1"/>
    <property type="molecule type" value="Genomic_DNA"/>
</dbReference>
<evidence type="ECO:0008006" key="22">
    <source>
        <dbReference type="Google" id="ProtNLM"/>
    </source>
</evidence>
<keyword evidence="10 19" id="KW-1133">Transmembrane helix</keyword>
<dbReference type="PANTHER" id="PTHR34299">
    <property type="entry name" value="DIACYLGLYCEROL KINASE"/>
    <property type="match status" value="1"/>
</dbReference>
<reference evidence="20 21" key="1">
    <citation type="journal article" date="2016" name="Nat. Commun.">
        <title>Thousands of microbial genomes shed light on interconnected biogeochemical processes in an aquifer system.</title>
        <authorList>
            <person name="Anantharaman K."/>
            <person name="Brown C.T."/>
            <person name="Hug L.A."/>
            <person name="Sharon I."/>
            <person name="Castelle C.J."/>
            <person name="Probst A.J."/>
            <person name="Thomas B.C."/>
            <person name="Singh A."/>
            <person name="Wilkins M.J."/>
            <person name="Karaoz U."/>
            <person name="Brodie E.L."/>
            <person name="Williams K.H."/>
            <person name="Hubbard S.S."/>
            <person name="Banfield J.F."/>
        </authorList>
    </citation>
    <scope>NUCLEOTIDE SEQUENCE [LARGE SCALE GENOMIC DNA]</scope>
</reference>
<proteinExistence type="inferred from homology"/>
<dbReference type="GO" id="GO:0005886">
    <property type="term" value="C:plasma membrane"/>
    <property type="evidence" value="ECO:0007669"/>
    <property type="project" value="UniProtKB-SubCell"/>
</dbReference>
<organism evidence="20 21">
    <name type="scientific">Candidatus Roizmanbacteria bacterium RIFCSPHIGHO2_02_FULL_37_24</name>
    <dbReference type="NCBI Taxonomy" id="1802037"/>
    <lineage>
        <taxon>Bacteria</taxon>
        <taxon>Candidatus Roizmaniibacteriota</taxon>
    </lineage>
</organism>
<keyword evidence="12 19" id="KW-0472">Membrane</keyword>
<evidence type="ECO:0000256" key="17">
    <source>
        <dbReference type="PIRSR" id="PIRSR600829-3"/>
    </source>
</evidence>
<feature type="binding site" evidence="18">
    <location>
        <position position="78"/>
    </location>
    <ligand>
        <name>a divalent metal cation</name>
        <dbReference type="ChEBI" id="CHEBI:60240"/>
    </ligand>
</feature>
<evidence type="ECO:0000256" key="18">
    <source>
        <dbReference type="PIRSR" id="PIRSR600829-4"/>
    </source>
</evidence>
<evidence type="ECO:0000256" key="16">
    <source>
        <dbReference type="PIRSR" id="PIRSR600829-2"/>
    </source>
</evidence>
<evidence type="ECO:0000256" key="3">
    <source>
        <dbReference type="ARBA" id="ARBA00022475"/>
    </source>
</evidence>
<evidence type="ECO:0000256" key="5">
    <source>
        <dbReference type="ARBA" id="ARBA00022679"/>
    </source>
</evidence>
<feature type="transmembrane region" description="Helical" evidence="19">
    <location>
        <begin position="57"/>
        <end position="77"/>
    </location>
</feature>
<dbReference type="InterPro" id="IPR033717">
    <property type="entry name" value="UDPK"/>
</dbReference>
<keyword evidence="8" id="KW-0418">Kinase</keyword>
<dbReference type="GO" id="GO:0005524">
    <property type="term" value="F:ATP binding"/>
    <property type="evidence" value="ECO:0007669"/>
    <property type="project" value="UniProtKB-KW"/>
</dbReference>
<protein>
    <recommendedName>
        <fullName evidence="22">Diacylglycerol kinase</fullName>
    </recommendedName>
</protein>
<comment type="subcellular location">
    <subcellularLocation>
        <location evidence="1">Cell membrane</location>
        <topology evidence="1">Multi-pass membrane protein</topology>
    </subcellularLocation>
</comment>
<keyword evidence="14" id="KW-1208">Phospholipid metabolism</keyword>
<feature type="transmembrane region" description="Helical" evidence="19">
    <location>
        <begin position="33"/>
        <end position="51"/>
    </location>
</feature>
<dbReference type="Pfam" id="PF01219">
    <property type="entry name" value="DAGK_prokar"/>
    <property type="match status" value="1"/>
</dbReference>
<keyword evidence="18" id="KW-0460">Magnesium</keyword>
<evidence type="ECO:0000256" key="19">
    <source>
        <dbReference type="SAM" id="Phobius"/>
    </source>
</evidence>
<keyword evidence="9 17" id="KW-0067">ATP-binding</keyword>
<dbReference type="InterPro" id="IPR000829">
    <property type="entry name" value="DAGK"/>
</dbReference>
<dbReference type="AlphaFoldDB" id="A0A1F7GZ76"/>
<gene>
    <name evidence="20" type="ORF">A3C24_01965</name>
</gene>
<dbReference type="GO" id="GO:0008654">
    <property type="term" value="P:phospholipid biosynthetic process"/>
    <property type="evidence" value="ECO:0007669"/>
    <property type="project" value="UniProtKB-KW"/>
</dbReference>
<evidence type="ECO:0000256" key="8">
    <source>
        <dbReference type="ARBA" id="ARBA00022777"/>
    </source>
</evidence>
<evidence type="ECO:0000256" key="4">
    <source>
        <dbReference type="ARBA" id="ARBA00022516"/>
    </source>
</evidence>
<evidence type="ECO:0000256" key="15">
    <source>
        <dbReference type="PIRSR" id="PIRSR600829-1"/>
    </source>
</evidence>
<name>A0A1F7GZ76_9BACT</name>
<evidence type="ECO:0000313" key="21">
    <source>
        <dbReference type="Proteomes" id="UP000177159"/>
    </source>
</evidence>
<evidence type="ECO:0000256" key="11">
    <source>
        <dbReference type="ARBA" id="ARBA00023098"/>
    </source>
</evidence>
<evidence type="ECO:0000256" key="2">
    <source>
        <dbReference type="ARBA" id="ARBA00005967"/>
    </source>
</evidence>
<comment type="cofactor">
    <cofactor evidence="18">
        <name>Mg(2+)</name>
        <dbReference type="ChEBI" id="CHEBI:18420"/>
    </cofactor>
    <text evidence="18">Mn(2+), Zn(2+), Cd(2+) and Co(2+) support activity to lesser extents.</text>
</comment>
<dbReference type="InterPro" id="IPR036945">
    <property type="entry name" value="DAGK_sf"/>
</dbReference>
<keyword evidence="5" id="KW-0808">Transferase</keyword>